<dbReference type="Proteomes" id="UP000777002">
    <property type="component" value="Unassembled WGS sequence"/>
</dbReference>
<keyword evidence="1 4" id="KW-0328">Glycosyltransferase</keyword>
<dbReference type="InterPro" id="IPR000845">
    <property type="entry name" value="Nucleoside_phosphorylase_d"/>
</dbReference>
<accession>A0ABS2GS94</accession>
<dbReference type="RefSeq" id="WP_205050244.1">
    <property type="nucleotide sequence ID" value="NZ_JACJKX010000007.1"/>
</dbReference>
<reference evidence="4 5" key="1">
    <citation type="journal article" date="2021" name="Sci. Rep.">
        <title>The distribution of antibiotic resistance genes in chicken gut microbiota commensals.</title>
        <authorList>
            <person name="Juricova H."/>
            <person name="Matiasovicova J."/>
            <person name="Kubasova T."/>
            <person name="Cejkova D."/>
            <person name="Rychlik I."/>
        </authorList>
    </citation>
    <scope>NUCLEOTIDE SEQUENCE [LARGE SCALE GENOMIC DNA]</scope>
    <source>
        <strain evidence="4 5">An562</strain>
    </source>
</reference>
<proteinExistence type="predicted"/>
<dbReference type="InterPro" id="IPR035994">
    <property type="entry name" value="Nucleoside_phosphorylase_sf"/>
</dbReference>
<dbReference type="Pfam" id="PF01048">
    <property type="entry name" value="PNP_UDP_1"/>
    <property type="match status" value="1"/>
</dbReference>
<feature type="domain" description="Nucleoside phosphorylase" evidence="3">
    <location>
        <begin position="15"/>
        <end position="238"/>
    </location>
</feature>
<gene>
    <name evidence="4" type="ORF">H5985_05165</name>
</gene>
<dbReference type="NCBIfam" id="NF006599">
    <property type="entry name" value="PRK09136.1"/>
    <property type="match status" value="1"/>
</dbReference>
<dbReference type="InterPro" id="IPR010044">
    <property type="entry name" value="MTAP"/>
</dbReference>
<dbReference type="EMBL" id="JACJKX010000007">
    <property type="protein sequence ID" value="MBM6928658.1"/>
    <property type="molecule type" value="Genomic_DNA"/>
</dbReference>
<evidence type="ECO:0000313" key="5">
    <source>
        <dbReference type="Proteomes" id="UP000777002"/>
    </source>
</evidence>
<sequence>MLGLVFGSGFENFVLQNARTQKVTTPFGEAEFDIGIFCNKTIVVLHRHGKDHRYAPHQIPARAQMWALHEAGVTDIIAVGSVGGMSAENAPGHFTVPDQLIDYTSGRESTYWGEAPIATSHVDFTQPFDEGLRGKILDAAQTCKVYVHNRGTYACTQGPRLETAAEVRRMIMDGCDLVGMTAMPEAVLARELGMRYALICFSVNWAAGLVDNRLDFEAIKLNMGRSVSTLERILAECVAAYDFV</sequence>
<dbReference type="SUPFAM" id="SSF53167">
    <property type="entry name" value="Purine and uridine phosphorylases"/>
    <property type="match status" value="1"/>
</dbReference>
<evidence type="ECO:0000256" key="2">
    <source>
        <dbReference type="ARBA" id="ARBA00022679"/>
    </source>
</evidence>
<dbReference type="CDD" id="cd09010">
    <property type="entry name" value="MTAP_SsMTAPII_like_MTIP"/>
    <property type="match status" value="1"/>
</dbReference>
<name>A0ABS2GS94_9BURK</name>
<dbReference type="PANTHER" id="PTHR42679:SF2">
    <property type="entry name" value="S-METHYL-5'-THIOADENOSINE PHOSPHORYLASE"/>
    <property type="match status" value="1"/>
</dbReference>
<comment type="caution">
    <text evidence="4">The sequence shown here is derived from an EMBL/GenBank/DDBJ whole genome shotgun (WGS) entry which is preliminary data.</text>
</comment>
<dbReference type="GO" id="GO:0016757">
    <property type="term" value="F:glycosyltransferase activity"/>
    <property type="evidence" value="ECO:0007669"/>
    <property type="project" value="UniProtKB-KW"/>
</dbReference>
<dbReference type="EC" id="2.4.2.44" evidence="4"/>
<keyword evidence="2 4" id="KW-0808">Transferase</keyword>
<protein>
    <submittedName>
        <fullName evidence="4">S-methyl-5'-thioinosine phosphorylase</fullName>
        <ecNumber evidence="4">2.4.2.44</ecNumber>
    </submittedName>
</protein>
<evidence type="ECO:0000313" key="4">
    <source>
        <dbReference type="EMBL" id="MBM6928658.1"/>
    </source>
</evidence>
<dbReference type="PANTHER" id="PTHR42679">
    <property type="entry name" value="S-METHYL-5'-THIOADENOSINE PHOSPHORYLASE"/>
    <property type="match status" value="1"/>
</dbReference>
<dbReference type="Gene3D" id="3.40.50.1580">
    <property type="entry name" value="Nucleoside phosphorylase domain"/>
    <property type="match status" value="1"/>
</dbReference>
<keyword evidence="5" id="KW-1185">Reference proteome</keyword>
<evidence type="ECO:0000256" key="1">
    <source>
        <dbReference type="ARBA" id="ARBA00022676"/>
    </source>
</evidence>
<evidence type="ECO:0000259" key="3">
    <source>
        <dbReference type="Pfam" id="PF01048"/>
    </source>
</evidence>
<organism evidence="4 5">
    <name type="scientific">Parasutterella secunda</name>
    <dbReference type="NCBI Taxonomy" id="626947"/>
    <lineage>
        <taxon>Bacteria</taxon>
        <taxon>Pseudomonadati</taxon>
        <taxon>Pseudomonadota</taxon>
        <taxon>Betaproteobacteria</taxon>
        <taxon>Burkholderiales</taxon>
        <taxon>Sutterellaceae</taxon>
        <taxon>Parasutterella</taxon>
    </lineage>
</organism>